<evidence type="ECO:0000313" key="2">
    <source>
        <dbReference type="EMBL" id="KAG2372860.1"/>
    </source>
</evidence>
<keyword evidence="1" id="KW-0812">Transmembrane</keyword>
<organism evidence="2 3">
    <name type="scientific">Naegleria lovaniensis</name>
    <name type="common">Amoeba</name>
    <dbReference type="NCBI Taxonomy" id="51637"/>
    <lineage>
        <taxon>Eukaryota</taxon>
        <taxon>Discoba</taxon>
        <taxon>Heterolobosea</taxon>
        <taxon>Tetramitia</taxon>
        <taxon>Eutetramitia</taxon>
        <taxon>Vahlkampfiidae</taxon>
        <taxon>Naegleria</taxon>
    </lineage>
</organism>
<dbReference type="GeneID" id="68105520"/>
<evidence type="ECO:0000313" key="3">
    <source>
        <dbReference type="Proteomes" id="UP000816034"/>
    </source>
</evidence>
<dbReference type="EMBL" id="PYSW02000065">
    <property type="protein sequence ID" value="KAG2372860.1"/>
    <property type="molecule type" value="Genomic_DNA"/>
</dbReference>
<sequence length="180" mass="20352">MSCCPFMHGFTLRSSSEPQQRQIHHSHHPLLNNQFENSPNSYASSLMIIHSITNFNNDNNNNNSTSSTALSCNTPSCIVPLILVPCGLVFIFCVIPISAYLAHFTVANSHDGCDFAKWMFRKNHNNNNTTGTTDTQQEEIVQNNVNPHEGHDDENFSNMQDATNAVVYYERRTSHDERHV</sequence>
<protein>
    <submittedName>
        <fullName evidence="2">Uncharacterized protein</fullName>
    </submittedName>
</protein>
<name>A0AA88KB73_NAELO</name>
<feature type="transmembrane region" description="Helical" evidence="1">
    <location>
        <begin position="78"/>
        <end position="102"/>
    </location>
</feature>
<keyword evidence="1" id="KW-1133">Transmembrane helix</keyword>
<accession>A0AA88KB73</accession>
<comment type="caution">
    <text evidence="2">The sequence shown here is derived from an EMBL/GenBank/DDBJ whole genome shotgun (WGS) entry which is preliminary data.</text>
</comment>
<dbReference type="RefSeq" id="XP_044542035.1">
    <property type="nucleotide sequence ID" value="XM_044688902.1"/>
</dbReference>
<keyword evidence="1" id="KW-0472">Membrane</keyword>
<dbReference type="Proteomes" id="UP000816034">
    <property type="component" value="Unassembled WGS sequence"/>
</dbReference>
<proteinExistence type="predicted"/>
<gene>
    <name evidence="2" type="ORF">C9374_013067</name>
</gene>
<dbReference type="AlphaFoldDB" id="A0AA88KB73"/>
<reference evidence="2 3" key="1">
    <citation type="journal article" date="2018" name="BMC Genomics">
        <title>The genome of Naegleria lovaniensis, the basis for a comparative approach to unravel pathogenicity factors of the human pathogenic amoeba N. fowleri.</title>
        <authorList>
            <person name="Liechti N."/>
            <person name="Schurch N."/>
            <person name="Bruggmann R."/>
            <person name="Wittwer M."/>
        </authorList>
    </citation>
    <scope>NUCLEOTIDE SEQUENCE [LARGE SCALE GENOMIC DNA]</scope>
    <source>
        <strain evidence="2 3">ATCC 30569</strain>
    </source>
</reference>
<evidence type="ECO:0000256" key="1">
    <source>
        <dbReference type="SAM" id="Phobius"/>
    </source>
</evidence>
<keyword evidence="3" id="KW-1185">Reference proteome</keyword>